<dbReference type="PROSITE" id="PS51032">
    <property type="entry name" value="AP2_ERF"/>
    <property type="match status" value="1"/>
</dbReference>
<keyword evidence="4" id="KW-0805">Transcription regulation</keyword>
<evidence type="ECO:0000313" key="11">
    <source>
        <dbReference type="EMBL" id="EOY04252.1"/>
    </source>
</evidence>
<dbReference type="InterPro" id="IPR044800">
    <property type="entry name" value="LEC2-like"/>
</dbReference>
<evidence type="ECO:0000256" key="5">
    <source>
        <dbReference type="ARBA" id="ARBA00023125"/>
    </source>
</evidence>
<protein>
    <submittedName>
        <fullName evidence="11">AP2 domain class transcription factor, putative</fullName>
    </submittedName>
</protein>
<dbReference type="Gramene" id="EOY04252">
    <property type="protein sequence ID" value="EOY04252"/>
    <property type="gene ID" value="TCM_019508"/>
</dbReference>
<dbReference type="SUPFAM" id="SSF101936">
    <property type="entry name" value="DNA-binding pseudobarrel domain"/>
    <property type="match status" value="1"/>
</dbReference>
<dbReference type="InterPro" id="IPR001471">
    <property type="entry name" value="AP2/ERF_dom"/>
</dbReference>
<dbReference type="GO" id="GO:0003677">
    <property type="term" value="F:DNA binding"/>
    <property type="evidence" value="ECO:0007669"/>
    <property type="project" value="UniProtKB-KW"/>
</dbReference>
<evidence type="ECO:0000256" key="6">
    <source>
        <dbReference type="ARBA" id="ARBA00023163"/>
    </source>
</evidence>
<gene>
    <name evidence="11" type="ORF">TCM_019508</name>
</gene>
<comment type="similarity">
    <text evidence="2">Belongs to the AP2/ERF transcription factor family. RAV subfamily.</text>
</comment>
<dbReference type="InterPro" id="IPR016177">
    <property type="entry name" value="DNA-bd_dom_sf"/>
</dbReference>
<dbReference type="OMA" id="KQTMINA"/>
<feature type="domain" description="AP2/ERF" evidence="10">
    <location>
        <begin position="36"/>
        <end position="91"/>
    </location>
</feature>
<keyword evidence="5" id="KW-0238">DNA-binding</keyword>
<dbReference type="GO" id="GO:0005634">
    <property type="term" value="C:nucleus"/>
    <property type="evidence" value="ECO:0007669"/>
    <property type="project" value="UniProtKB-SubCell"/>
</dbReference>
<keyword evidence="6" id="KW-0804">Transcription</keyword>
<dbReference type="InterPro" id="IPR036955">
    <property type="entry name" value="AP2/ERF_dom_sf"/>
</dbReference>
<evidence type="ECO:0000256" key="1">
    <source>
        <dbReference type="ARBA" id="ARBA00004123"/>
    </source>
</evidence>
<evidence type="ECO:0000256" key="4">
    <source>
        <dbReference type="ARBA" id="ARBA00023015"/>
    </source>
</evidence>
<dbReference type="PROSITE" id="PS50863">
    <property type="entry name" value="B3"/>
    <property type="match status" value="1"/>
</dbReference>
<dbReference type="InterPro" id="IPR015300">
    <property type="entry name" value="DNA-bd_pseudobarrel_sf"/>
</dbReference>
<accession>A0A061EIM1</accession>
<dbReference type="HOGENOM" id="CLU_038898_0_0_1"/>
<dbReference type="GO" id="GO:0003700">
    <property type="term" value="F:DNA-binding transcription factor activity"/>
    <property type="evidence" value="ECO:0007669"/>
    <property type="project" value="InterPro"/>
</dbReference>
<dbReference type="SMART" id="SM00380">
    <property type="entry name" value="AP2"/>
    <property type="match status" value="1"/>
</dbReference>
<dbReference type="InterPro" id="IPR003340">
    <property type="entry name" value="B3_DNA-bd"/>
</dbReference>
<dbReference type="CDD" id="cd10017">
    <property type="entry name" value="B3_DNA"/>
    <property type="match status" value="1"/>
</dbReference>
<dbReference type="InParanoid" id="A0A061EIM1"/>
<evidence type="ECO:0000259" key="9">
    <source>
        <dbReference type="PROSITE" id="PS50863"/>
    </source>
</evidence>
<proteinExistence type="inferred from homology"/>
<feature type="region of interest" description="Disordered" evidence="8">
    <location>
        <begin position="1"/>
        <end position="43"/>
    </location>
</feature>
<dbReference type="eggNOG" id="ENOG502QRVI">
    <property type="taxonomic scope" value="Eukaryota"/>
</dbReference>
<dbReference type="GO" id="GO:0009873">
    <property type="term" value="P:ethylene-activated signaling pathway"/>
    <property type="evidence" value="ECO:0007669"/>
    <property type="project" value="UniProtKB-KW"/>
</dbReference>
<evidence type="ECO:0000313" key="12">
    <source>
        <dbReference type="Proteomes" id="UP000026915"/>
    </source>
</evidence>
<organism evidence="11 12">
    <name type="scientific">Theobroma cacao</name>
    <name type="common">Cacao</name>
    <name type="synonym">Cocoa</name>
    <dbReference type="NCBI Taxonomy" id="3641"/>
    <lineage>
        <taxon>Eukaryota</taxon>
        <taxon>Viridiplantae</taxon>
        <taxon>Streptophyta</taxon>
        <taxon>Embryophyta</taxon>
        <taxon>Tracheophyta</taxon>
        <taxon>Spermatophyta</taxon>
        <taxon>Magnoliopsida</taxon>
        <taxon>eudicotyledons</taxon>
        <taxon>Gunneridae</taxon>
        <taxon>Pentapetalae</taxon>
        <taxon>rosids</taxon>
        <taxon>malvids</taxon>
        <taxon>Malvales</taxon>
        <taxon>Malvaceae</taxon>
        <taxon>Byttnerioideae</taxon>
        <taxon>Theobroma</taxon>
    </lineage>
</organism>
<evidence type="ECO:0000259" key="10">
    <source>
        <dbReference type="PROSITE" id="PS51032"/>
    </source>
</evidence>
<dbReference type="Pfam" id="PF00847">
    <property type="entry name" value="AP2"/>
    <property type="match status" value="1"/>
</dbReference>
<evidence type="ECO:0000256" key="3">
    <source>
        <dbReference type="ARBA" id="ARBA00022745"/>
    </source>
</evidence>
<dbReference type="Gene3D" id="3.30.730.10">
    <property type="entry name" value="AP2/ERF domain"/>
    <property type="match status" value="1"/>
</dbReference>
<dbReference type="AlphaFoldDB" id="A0A061EIM1"/>
<keyword evidence="3" id="KW-0936">Ethylene signaling pathway</keyword>
<feature type="domain" description="TF-B3" evidence="9">
    <location>
        <begin position="166"/>
        <end position="269"/>
    </location>
</feature>
<comment type="subcellular location">
    <subcellularLocation>
        <location evidence="1">Nucleus</location>
    </subcellularLocation>
</comment>
<dbReference type="PANTHER" id="PTHR31140:SF124">
    <property type="entry name" value="AP2_ERF AND B3 DOMAIN-CONTAINING TRANSCRIPTION FACTOR RAV1-LIKE"/>
    <property type="match status" value="1"/>
</dbReference>
<sequence>MATYSSFPARKFPENSCQSSERSIEAAGPQKQPSSKFKGVVSQPNGRWGAQIYEKHQRVWLGTFNEEEEAAKAYDIAALRFRGQNAFTNFKPSIHTTDEDDFEQFFLVSHSKEEIVDMIRKHTYTNELEHSKYNYACHDTRKGIKGNGFSSLPGFDPFEGAREYLFEKVATPSDVGKLNRIVIPKQHADKYFPLQSGIVSKGVLLNFEDNMGQVWRFRYCYWKSSQSYVLTKDWTRFVKEKKLKAGDAVSFWRSVGPNTKLFIGHKAGNVSNLEELPNRVVPRENSGVIRLFGVNILETNMAVVSRKSKTKEKSLE</sequence>
<evidence type="ECO:0000256" key="8">
    <source>
        <dbReference type="SAM" id="MobiDB-lite"/>
    </source>
</evidence>
<dbReference type="FunFam" id="3.30.730.10:FF:000008">
    <property type="entry name" value="AP2 domain-containing protein RAP2.8"/>
    <property type="match status" value="1"/>
</dbReference>
<dbReference type="SUPFAM" id="SSF54171">
    <property type="entry name" value="DNA-binding domain"/>
    <property type="match status" value="1"/>
</dbReference>
<evidence type="ECO:0000256" key="7">
    <source>
        <dbReference type="ARBA" id="ARBA00023242"/>
    </source>
</evidence>
<reference evidence="11" key="1">
    <citation type="journal article" date="2013" name="Genome Biol.">
        <title>The genome sequence of the most widely cultivated cacao type and its use to identify candidate genes regulating pod color.</title>
        <authorList>
            <person name="Motamayor J.C."/>
            <person name="Mockaitis K."/>
            <person name="Schmutz J."/>
            <person name="Haiminen N."/>
            <person name="Iii D.L."/>
            <person name="Cornejo O."/>
            <person name="Findley S.D."/>
            <person name="Zheng P."/>
            <person name="Utro F."/>
            <person name="Royaert S."/>
            <person name="Saski C."/>
            <person name="Jenkins J."/>
            <person name="Podicheti R."/>
            <person name="Zhao M."/>
            <person name="Scheffler B.E."/>
            <person name="Stack J.C."/>
            <person name="Feltus F.A."/>
            <person name="Mustiga G.M."/>
            <person name="Amores F."/>
            <person name="Phillips W."/>
            <person name="Marelli J.P."/>
            <person name="May G.D."/>
            <person name="Shapiro H."/>
            <person name="Ma J."/>
            <person name="Bustamante C.D."/>
            <person name="Schnell R.J."/>
            <person name="Main D."/>
            <person name="Gilbert D."/>
            <person name="Parida L."/>
            <person name="Kuhn D.N."/>
        </authorList>
    </citation>
    <scope>NUCLEOTIDE SEQUENCE [LARGE SCALE GENOMIC DNA]</scope>
</reference>
<keyword evidence="7" id="KW-0539">Nucleus</keyword>
<dbReference type="Proteomes" id="UP000026915">
    <property type="component" value="Chromosome 4"/>
</dbReference>
<evidence type="ECO:0000256" key="2">
    <source>
        <dbReference type="ARBA" id="ARBA00009089"/>
    </source>
</evidence>
<dbReference type="Gene3D" id="2.40.330.10">
    <property type="entry name" value="DNA-binding pseudobarrel domain"/>
    <property type="match status" value="1"/>
</dbReference>
<dbReference type="SMART" id="SM01019">
    <property type="entry name" value="B3"/>
    <property type="match status" value="1"/>
</dbReference>
<dbReference type="Pfam" id="PF02362">
    <property type="entry name" value="B3"/>
    <property type="match status" value="1"/>
</dbReference>
<name>A0A061EIM1_THECC</name>
<dbReference type="STRING" id="3641.A0A061EIM1"/>
<dbReference type="PANTHER" id="PTHR31140">
    <property type="entry name" value="B3 DOMAIN-CONTAINING TRANSCRIPTION FACTOR ABI3"/>
    <property type="match status" value="1"/>
</dbReference>
<dbReference type="EMBL" id="CM001882">
    <property type="protein sequence ID" value="EOY04252.1"/>
    <property type="molecule type" value="Genomic_DNA"/>
</dbReference>
<keyword evidence="12" id="KW-1185">Reference proteome</keyword>
<dbReference type="CDD" id="cd00018">
    <property type="entry name" value="AP2"/>
    <property type="match status" value="1"/>
</dbReference>